<sequence length="388" mass="43730">MEALAAANANFSLELFKKITEITKAKNTGNVFYSPFSISSALAMVSLGARGNTEVQILEVSSQCTQFIEGDVHVGFNKLLAELNKDGAPYALSLANRLYGEKTYKFVEKFLDDTKTLYLAELEAVDFISNAEAARVKINKWVEKKTQEKIKDLLAKGDVDDETRLVLVNALYFKGDWEMKFNRGNTTEVQFKINKNESKPVQMMQQTAGFSLTYVPDVDCQILELPYEGKDMSMLIMLPNNMEDNTTGLEKLEQMLTYDKLVEWTRPDMMHTVEVKVGLPRFKLEETYDLKEILVSMGMVDAFSPKKCDFSGMSPCNNLVLSKVVQKSFVEVTEEGTEAAAATAVTATLITSSMPLIQKMFRADHPFLFFIRHNPTQSILFYGRYSSP</sequence>
<gene>
    <name evidence="11" type="primary">LOC122129521</name>
</gene>
<accession>A0A8M1K920</accession>
<keyword evidence="2" id="KW-0646">Protease inhibitor</keyword>
<dbReference type="PANTHER" id="PTHR11461:SF204">
    <property type="entry name" value="SERPIN B6"/>
    <property type="match status" value="1"/>
</dbReference>
<keyword evidence="10" id="KW-1185">Reference proteome</keyword>
<dbReference type="InterPro" id="IPR000215">
    <property type="entry name" value="Serpin_fam"/>
</dbReference>
<dbReference type="PROSITE" id="PS00284">
    <property type="entry name" value="SERPIN"/>
    <property type="match status" value="1"/>
</dbReference>
<proteinExistence type="inferred from homology"/>
<evidence type="ECO:0000256" key="5">
    <source>
        <dbReference type="ARBA" id="ARBA00038828"/>
    </source>
</evidence>
<evidence type="ECO:0000256" key="3">
    <source>
        <dbReference type="ARBA" id="ARBA00022900"/>
    </source>
</evidence>
<organism evidence="10 11">
    <name type="scientific">Clupea harengus</name>
    <name type="common">Atlantic herring</name>
    <dbReference type="NCBI Taxonomy" id="7950"/>
    <lineage>
        <taxon>Eukaryota</taxon>
        <taxon>Metazoa</taxon>
        <taxon>Chordata</taxon>
        <taxon>Craniata</taxon>
        <taxon>Vertebrata</taxon>
        <taxon>Euteleostomi</taxon>
        <taxon>Actinopterygii</taxon>
        <taxon>Neopterygii</taxon>
        <taxon>Teleostei</taxon>
        <taxon>Clupei</taxon>
        <taxon>Clupeiformes</taxon>
        <taxon>Clupeoidei</taxon>
        <taxon>Clupeidae</taxon>
        <taxon>Clupea</taxon>
    </lineage>
</organism>
<dbReference type="GO" id="GO:0004867">
    <property type="term" value="F:serine-type endopeptidase inhibitor activity"/>
    <property type="evidence" value="ECO:0007669"/>
    <property type="project" value="UniProtKB-KW"/>
</dbReference>
<dbReference type="Proteomes" id="UP000515152">
    <property type="component" value="Unplaced"/>
</dbReference>
<feature type="domain" description="Serpin" evidence="9">
    <location>
        <begin position="13"/>
        <end position="388"/>
    </location>
</feature>
<keyword evidence="3" id="KW-0722">Serine protease inhibitor</keyword>
<evidence type="ECO:0000256" key="2">
    <source>
        <dbReference type="ARBA" id="ARBA00022690"/>
    </source>
</evidence>
<evidence type="ECO:0000259" key="9">
    <source>
        <dbReference type="SMART" id="SM00093"/>
    </source>
</evidence>
<evidence type="ECO:0000256" key="1">
    <source>
        <dbReference type="ARBA" id="ARBA00006426"/>
    </source>
</evidence>
<dbReference type="GeneID" id="122129521"/>
<dbReference type="InterPro" id="IPR023795">
    <property type="entry name" value="Serpin_CS"/>
</dbReference>
<evidence type="ECO:0000256" key="8">
    <source>
        <dbReference type="ARBA" id="ARBA00079383"/>
    </source>
</evidence>
<dbReference type="RefSeq" id="XP_042560382.1">
    <property type="nucleotide sequence ID" value="XM_042704448.1"/>
</dbReference>
<dbReference type="Pfam" id="PF00079">
    <property type="entry name" value="Serpin"/>
    <property type="match status" value="1"/>
</dbReference>
<evidence type="ECO:0000256" key="6">
    <source>
        <dbReference type="ARBA" id="ARBA00039202"/>
    </source>
</evidence>
<comment type="similarity">
    <text evidence="1">Belongs to the serpin family. Ov-serpin subfamily.</text>
</comment>
<dbReference type="SMART" id="SM00093">
    <property type="entry name" value="SERPIN"/>
    <property type="match status" value="1"/>
</dbReference>
<evidence type="ECO:0000313" key="11">
    <source>
        <dbReference type="RefSeq" id="XP_042560382.1"/>
    </source>
</evidence>
<dbReference type="OrthoDB" id="671595at2759"/>
<dbReference type="FunFam" id="2.30.39.10:FF:000014">
    <property type="entry name" value="Serpin family B member 9"/>
    <property type="match status" value="1"/>
</dbReference>
<evidence type="ECO:0000313" key="10">
    <source>
        <dbReference type="Proteomes" id="UP000515152"/>
    </source>
</evidence>
<dbReference type="CDD" id="cd19956">
    <property type="entry name" value="serpinB"/>
    <property type="match status" value="1"/>
</dbReference>
<reference evidence="11" key="1">
    <citation type="submission" date="2025-08" db="UniProtKB">
        <authorList>
            <consortium name="RefSeq"/>
        </authorList>
    </citation>
    <scope>IDENTIFICATION</scope>
</reference>
<dbReference type="KEGG" id="char:122129521"/>
<keyword evidence="4" id="KW-0007">Acetylation</keyword>
<protein>
    <recommendedName>
        <fullName evidence="7">Leukocyte elastase inhibitor</fullName>
    </recommendedName>
    <alternativeName>
        <fullName evidence="8">Serpin B1</fullName>
    </alternativeName>
    <alternativeName>
        <fullName evidence="6">Serpin B6</fullName>
    </alternativeName>
</protein>
<comment type="subunit">
    <text evidence="5">Forms a complex with the monomeric form of beta-tryptase.</text>
</comment>
<dbReference type="GO" id="GO:0005615">
    <property type="term" value="C:extracellular space"/>
    <property type="evidence" value="ECO:0007669"/>
    <property type="project" value="InterPro"/>
</dbReference>
<dbReference type="FunFam" id="3.30.497.10:FF:000001">
    <property type="entry name" value="Serine protease inhibitor"/>
    <property type="match status" value="1"/>
</dbReference>
<name>A0A8M1K920_CLUHA</name>
<dbReference type="InterPro" id="IPR023796">
    <property type="entry name" value="Serpin_dom"/>
</dbReference>
<dbReference type="PANTHER" id="PTHR11461">
    <property type="entry name" value="SERINE PROTEASE INHIBITOR, SERPIN"/>
    <property type="match status" value="1"/>
</dbReference>
<evidence type="ECO:0000256" key="7">
    <source>
        <dbReference type="ARBA" id="ARBA00073281"/>
    </source>
</evidence>
<evidence type="ECO:0000256" key="4">
    <source>
        <dbReference type="ARBA" id="ARBA00022990"/>
    </source>
</evidence>
<dbReference type="AlphaFoldDB" id="A0A8M1K920"/>